<dbReference type="Gene3D" id="3.10.180.10">
    <property type="entry name" value="2,3-Dihydroxybiphenyl 1,2-Dioxygenase, domain 1"/>
    <property type="match status" value="1"/>
</dbReference>
<evidence type="ECO:0000313" key="3">
    <source>
        <dbReference type="Proteomes" id="UP000184212"/>
    </source>
</evidence>
<dbReference type="Pfam" id="PF00903">
    <property type="entry name" value="Glyoxalase"/>
    <property type="match status" value="1"/>
</dbReference>
<organism evidence="2 3">
    <name type="scientific">Chryseolinea serpens</name>
    <dbReference type="NCBI Taxonomy" id="947013"/>
    <lineage>
        <taxon>Bacteria</taxon>
        <taxon>Pseudomonadati</taxon>
        <taxon>Bacteroidota</taxon>
        <taxon>Cytophagia</taxon>
        <taxon>Cytophagales</taxon>
        <taxon>Fulvivirgaceae</taxon>
        <taxon>Chryseolinea</taxon>
    </lineage>
</organism>
<evidence type="ECO:0000259" key="1">
    <source>
        <dbReference type="PROSITE" id="PS51819"/>
    </source>
</evidence>
<feature type="domain" description="VOC" evidence="1">
    <location>
        <begin position="12"/>
        <end position="136"/>
    </location>
</feature>
<reference evidence="2 3" key="1">
    <citation type="submission" date="2016-11" db="EMBL/GenBank/DDBJ databases">
        <authorList>
            <person name="Jaros S."/>
            <person name="Januszkiewicz K."/>
            <person name="Wedrychowicz H."/>
        </authorList>
    </citation>
    <scope>NUCLEOTIDE SEQUENCE [LARGE SCALE GENOMIC DNA]</scope>
    <source>
        <strain evidence="2 3">DSM 24574</strain>
    </source>
</reference>
<dbReference type="InterPro" id="IPR029068">
    <property type="entry name" value="Glyas_Bleomycin-R_OHBP_Dase"/>
</dbReference>
<dbReference type="PANTHER" id="PTHR36437">
    <property type="entry name" value="GLYOXALASE/BLEOMYCIN RESISTANCE PROTEIN/DIOXYGENASE"/>
    <property type="match status" value="1"/>
</dbReference>
<gene>
    <name evidence="2" type="ORF">SAMN04488109_4408</name>
</gene>
<dbReference type="PROSITE" id="PS51819">
    <property type="entry name" value="VOC"/>
    <property type="match status" value="1"/>
</dbReference>
<name>A0A1M5U1S3_9BACT</name>
<dbReference type="EMBL" id="FQWQ01000003">
    <property type="protein sequence ID" value="SHH56918.1"/>
    <property type="molecule type" value="Genomic_DNA"/>
</dbReference>
<sequence length="138" mass="15899">METTTLQAMKISLGRMVVLVEDYDEALLFYKNVLNARVLHDNTTPNGQRYLHIGFDEADTSGIWFLKAENPREQSRVGKQTDGQPAFVLYTESLDTVYKRLLEHAVQIAKEPVVMADYQFLHFRDLYGNEIIVVQMKS</sequence>
<proteinExistence type="predicted"/>
<keyword evidence="3" id="KW-1185">Reference proteome</keyword>
<dbReference type="InterPro" id="IPR037523">
    <property type="entry name" value="VOC_core"/>
</dbReference>
<protein>
    <recommendedName>
        <fullName evidence="1">VOC domain-containing protein</fullName>
    </recommendedName>
</protein>
<accession>A0A1M5U1S3</accession>
<dbReference type="STRING" id="947013.SAMN04488109_4408"/>
<dbReference type="PANTHER" id="PTHR36437:SF2">
    <property type="entry name" value="GLYOXALASE_BLEOMYCIN RESISTANCE PROTEIN_DIOXYGENASE"/>
    <property type="match status" value="1"/>
</dbReference>
<dbReference type="OrthoDB" id="9794917at2"/>
<dbReference type="AlphaFoldDB" id="A0A1M5U1S3"/>
<evidence type="ECO:0000313" key="2">
    <source>
        <dbReference type="EMBL" id="SHH56918.1"/>
    </source>
</evidence>
<dbReference type="SUPFAM" id="SSF54593">
    <property type="entry name" value="Glyoxalase/Bleomycin resistance protein/Dihydroxybiphenyl dioxygenase"/>
    <property type="match status" value="1"/>
</dbReference>
<dbReference type="Proteomes" id="UP000184212">
    <property type="component" value="Unassembled WGS sequence"/>
</dbReference>
<dbReference type="InterPro" id="IPR004360">
    <property type="entry name" value="Glyas_Fos-R_dOase_dom"/>
</dbReference>